<keyword evidence="4 5" id="KW-0472">Membrane</keyword>
<evidence type="ECO:0000313" key="7">
    <source>
        <dbReference type="EMBL" id="MBD8032708.1"/>
    </source>
</evidence>
<dbReference type="EMBL" id="JACSPW010000004">
    <property type="protein sequence ID" value="MBD8032708.1"/>
    <property type="molecule type" value="Genomic_DNA"/>
</dbReference>
<name>A0ABR8XLA1_9BACL</name>
<proteinExistence type="predicted"/>
<dbReference type="PANTHER" id="PTHR43471">
    <property type="entry name" value="ABC TRANSPORTER PERMEASE"/>
    <property type="match status" value="1"/>
</dbReference>
<evidence type="ECO:0000259" key="6">
    <source>
        <dbReference type="Pfam" id="PF12698"/>
    </source>
</evidence>
<evidence type="ECO:0000256" key="2">
    <source>
        <dbReference type="ARBA" id="ARBA00022692"/>
    </source>
</evidence>
<feature type="transmembrane region" description="Helical" evidence="5">
    <location>
        <begin position="51"/>
        <end position="71"/>
    </location>
</feature>
<sequence length="236" mass="25827">MNISVKRIQAIFMKDYKEFSRNYVISSVVLMPLVLALFYGRVGSNSIDMYFLPLNITLSMVTTYVQACLIAEEKERNTLRGLMMSPASTFDILFGKSLLVFLMTGIILAVSCYLVGFAPKQIIVIALALALSTAFYLALGTICGLFTKSIMEASLAVLPVMIIFTFGPLALALGEDHLLYKIVEVLPSTQLIRLAELSQANAAFTELIGAFSIITAWTAGAIAISVVLFNKRTKDL</sequence>
<feature type="transmembrane region" description="Helical" evidence="5">
    <location>
        <begin position="207"/>
        <end position="229"/>
    </location>
</feature>
<accession>A0ABR8XLA1</accession>
<dbReference type="Proteomes" id="UP000600565">
    <property type="component" value="Unassembled WGS sequence"/>
</dbReference>
<dbReference type="InterPro" id="IPR013525">
    <property type="entry name" value="ABC2_TM"/>
</dbReference>
<evidence type="ECO:0000256" key="1">
    <source>
        <dbReference type="ARBA" id="ARBA00004141"/>
    </source>
</evidence>
<comment type="subcellular location">
    <subcellularLocation>
        <location evidence="1">Membrane</location>
        <topology evidence="1">Multi-pass membrane protein</topology>
    </subcellularLocation>
</comment>
<evidence type="ECO:0000256" key="4">
    <source>
        <dbReference type="ARBA" id="ARBA00023136"/>
    </source>
</evidence>
<dbReference type="Pfam" id="PF12698">
    <property type="entry name" value="ABC2_membrane_3"/>
    <property type="match status" value="1"/>
</dbReference>
<organism evidence="7 8">
    <name type="scientific">Solibacillus merdavium</name>
    <dbReference type="NCBI Taxonomy" id="2762218"/>
    <lineage>
        <taxon>Bacteria</taxon>
        <taxon>Bacillati</taxon>
        <taxon>Bacillota</taxon>
        <taxon>Bacilli</taxon>
        <taxon>Bacillales</taxon>
        <taxon>Caryophanaceae</taxon>
        <taxon>Solibacillus</taxon>
    </lineage>
</organism>
<feature type="transmembrane region" description="Helical" evidence="5">
    <location>
        <begin position="122"/>
        <end position="146"/>
    </location>
</feature>
<evidence type="ECO:0000256" key="3">
    <source>
        <dbReference type="ARBA" id="ARBA00022989"/>
    </source>
</evidence>
<dbReference type="RefSeq" id="WP_191703297.1">
    <property type="nucleotide sequence ID" value="NZ_JACSPW010000004.1"/>
</dbReference>
<comment type="caution">
    <text evidence="7">The sequence shown here is derived from an EMBL/GenBank/DDBJ whole genome shotgun (WGS) entry which is preliminary data.</text>
</comment>
<dbReference type="PANTHER" id="PTHR43471:SF1">
    <property type="entry name" value="ABC TRANSPORTER PERMEASE PROTEIN NOSY-RELATED"/>
    <property type="match status" value="1"/>
</dbReference>
<feature type="transmembrane region" description="Helical" evidence="5">
    <location>
        <begin position="92"/>
        <end position="116"/>
    </location>
</feature>
<feature type="transmembrane region" description="Helical" evidence="5">
    <location>
        <begin position="21"/>
        <end position="39"/>
    </location>
</feature>
<protein>
    <submittedName>
        <fullName evidence="7">ABC transporter permease</fullName>
    </submittedName>
</protein>
<feature type="domain" description="ABC-2 type transporter transmembrane" evidence="6">
    <location>
        <begin position="45"/>
        <end position="225"/>
    </location>
</feature>
<evidence type="ECO:0000256" key="5">
    <source>
        <dbReference type="SAM" id="Phobius"/>
    </source>
</evidence>
<keyword evidence="3 5" id="KW-1133">Transmembrane helix</keyword>
<keyword evidence="8" id="KW-1185">Reference proteome</keyword>
<keyword evidence="2 5" id="KW-0812">Transmembrane</keyword>
<reference evidence="7 8" key="1">
    <citation type="submission" date="2020-08" db="EMBL/GenBank/DDBJ databases">
        <title>A Genomic Blueprint of the Chicken Gut Microbiome.</title>
        <authorList>
            <person name="Gilroy R."/>
            <person name="Ravi A."/>
            <person name="Getino M."/>
            <person name="Pursley I."/>
            <person name="Horton D.L."/>
            <person name="Alikhan N.-F."/>
            <person name="Baker D."/>
            <person name="Gharbi K."/>
            <person name="Hall N."/>
            <person name="Watson M."/>
            <person name="Adriaenssens E.M."/>
            <person name="Foster-Nyarko E."/>
            <person name="Jarju S."/>
            <person name="Secka A."/>
            <person name="Antonio M."/>
            <person name="Oren A."/>
            <person name="Chaudhuri R."/>
            <person name="La Ragione R.M."/>
            <person name="Hildebrand F."/>
            <person name="Pallen M.J."/>
        </authorList>
    </citation>
    <scope>NUCLEOTIDE SEQUENCE [LARGE SCALE GENOMIC DNA]</scope>
    <source>
        <strain evidence="7 8">Sa1YVA6</strain>
    </source>
</reference>
<feature type="transmembrane region" description="Helical" evidence="5">
    <location>
        <begin position="153"/>
        <end position="173"/>
    </location>
</feature>
<gene>
    <name evidence="7" type="ORF">H9632_06480</name>
</gene>
<evidence type="ECO:0000313" key="8">
    <source>
        <dbReference type="Proteomes" id="UP000600565"/>
    </source>
</evidence>